<proteinExistence type="predicted"/>
<dbReference type="AlphaFoldDB" id="A0AAD9J5U4"/>
<dbReference type="GO" id="GO:0051959">
    <property type="term" value="F:dynein light intermediate chain binding"/>
    <property type="evidence" value="ECO:0007669"/>
    <property type="project" value="InterPro"/>
</dbReference>
<dbReference type="EMBL" id="JAODUP010000594">
    <property type="protein sequence ID" value="KAK2146616.1"/>
    <property type="molecule type" value="Genomic_DNA"/>
</dbReference>
<organism evidence="1 2">
    <name type="scientific">Paralvinella palmiformis</name>
    <dbReference type="NCBI Taxonomy" id="53620"/>
    <lineage>
        <taxon>Eukaryota</taxon>
        <taxon>Metazoa</taxon>
        <taxon>Spiralia</taxon>
        <taxon>Lophotrochozoa</taxon>
        <taxon>Annelida</taxon>
        <taxon>Polychaeta</taxon>
        <taxon>Sedentaria</taxon>
        <taxon>Canalipalpata</taxon>
        <taxon>Terebellida</taxon>
        <taxon>Terebelliformia</taxon>
        <taxon>Alvinellidae</taxon>
        <taxon>Paralvinella</taxon>
    </lineage>
</organism>
<dbReference type="GO" id="GO:0007018">
    <property type="term" value="P:microtubule-based movement"/>
    <property type="evidence" value="ECO:0007669"/>
    <property type="project" value="InterPro"/>
</dbReference>
<dbReference type="Proteomes" id="UP001208570">
    <property type="component" value="Unassembled WGS sequence"/>
</dbReference>
<dbReference type="GO" id="GO:0030286">
    <property type="term" value="C:dynein complex"/>
    <property type="evidence" value="ECO:0007669"/>
    <property type="project" value="InterPro"/>
</dbReference>
<sequence length="157" mass="18244">LQGVIKQHLFHFSMYDFLWKDDMYGAYSEFIAHDPGNASIHKEVERLLQVERKVMAIPWVLPIGSICLQTGPIRDALHGFSMAWKNQYASILHEEAKKKLDAAVQYRSKVRQHLELNVANLDQLNATLQLLEELTDMENKIDKIYLPIETMYSKLSR</sequence>
<feature type="non-terminal residue" evidence="1">
    <location>
        <position position="1"/>
    </location>
</feature>
<reference evidence="1" key="1">
    <citation type="journal article" date="2023" name="Mol. Biol. Evol.">
        <title>Third-Generation Sequencing Reveals the Adaptive Role of the Epigenome in Three Deep-Sea Polychaetes.</title>
        <authorList>
            <person name="Perez M."/>
            <person name="Aroh O."/>
            <person name="Sun Y."/>
            <person name="Lan Y."/>
            <person name="Juniper S.K."/>
            <person name="Young C.R."/>
            <person name="Angers B."/>
            <person name="Qian P.Y."/>
        </authorList>
    </citation>
    <scope>NUCLEOTIDE SEQUENCE</scope>
    <source>
        <strain evidence="1">P08H-3</strain>
    </source>
</reference>
<dbReference type="GO" id="GO:0045505">
    <property type="term" value="F:dynein intermediate chain binding"/>
    <property type="evidence" value="ECO:0007669"/>
    <property type="project" value="InterPro"/>
</dbReference>
<dbReference type="PANTHER" id="PTHR46961">
    <property type="entry name" value="DYNEIN HEAVY CHAIN 1, AXONEMAL-LIKE PROTEIN"/>
    <property type="match status" value="1"/>
</dbReference>
<gene>
    <name evidence="1" type="ORF">LSH36_594g02038</name>
</gene>
<dbReference type="InterPro" id="IPR026983">
    <property type="entry name" value="DHC"/>
</dbReference>
<keyword evidence="2" id="KW-1185">Reference proteome</keyword>
<dbReference type="PANTHER" id="PTHR46961:SF15">
    <property type="entry name" value="AAA+ ATPASE DOMAIN-CONTAINING PROTEIN"/>
    <property type="match status" value="1"/>
</dbReference>
<comment type="caution">
    <text evidence="1">The sequence shown here is derived from an EMBL/GenBank/DDBJ whole genome shotgun (WGS) entry which is preliminary data.</text>
</comment>
<protein>
    <submittedName>
        <fullName evidence="1">Uncharacterized protein</fullName>
    </submittedName>
</protein>
<accession>A0AAD9J5U4</accession>
<evidence type="ECO:0000313" key="1">
    <source>
        <dbReference type="EMBL" id="KAK2146616.1"/>
    </source>
</evidence>
<name>A0AAD9J5U4_9ANNE</name>
<evidence type="ECO:0000313" key="2">
    <source>
        <dbReference type="Proteomes" id="UP001208570"/>
    </source>
</evidence>